<dbReference type="PROSITE" id="PS50600">
    <property type="entry name" value="ULP_PROTEASE"/>
    <property type="match status" value="1"/>
</dbReference>
<evidence type="ECO:0000256" key="3">
    <source>
        <dbReference type="ARBA" id="ARBA00022670"/>
    </source>
</evidence>
<proteinExistence type="inferred from homology"/>
<evidence type="ECO:0000313" key="7">
    <source>
        <dbReference type="EnsemblMetazoa" id="XP_031777504"/>
    </source>
</evidence>
<dbReference type="Proteomes" id="UP000002358">
    <property type="component" value="Unassembled WGS sequence"/>
</dbReference>
<dbReference type="InterPro" id="IPR038765">
    <property type="entry name" value="Papain-like_cys_pep_sf"/>
</dbReference>
<reference evidence="7" key="1">
    <citation type="submission" date="2021-01" db="UniProtKB">
        <authorList>
            <consortium name="EnsemblMetazoa"/>
        </authorList>
    </citation>
    <scope>IDENTIFICATION</scope>
</reference>
<dbReference type="SMR" id="A0A7M7T6D8"/>
<dbReference type="Pfam" id="PF02902">
    <property type="entry name" value="Peptidase_C48"/>
    <property type="match status" value="1"/>
</dbReference>
<evidence type="ECO:0000256" key="2">
    <source>
        <dbReference type="ARBA" id="ARBA00022553"/>
    </source>
</evidence>
<dbReference type="GO" id="GO:0005737">
    <property type="term" value="C:cytoplasm"/>
    <property type="evidence" value="ECO:0007669"/>
    <property type="project" value="TreeGrafter"/>
</dbReference>
<dbReference type="InterPro" id="IPR003653">
    <property type="entry name" value="Peptidase_C48_C"/>
</dbReference>
<evidence type="ECO:0000256" key="5">
    <source>
        <dbReference type="ARBA" id="ARBA00022801"/>
    </source>
</evidence>
<evidence type="ECO:0000313" key="8">
    <source>
        <dbReference type="Proteomes" id="UP000002358"/>
    </source>
</evidence>
<evidence type="ECO:0000256" key="4">
    <source>
        <dbReference type="ARBA" id="ARBA00022786"/>
    </source>
</evidence>
<accession>A0A7M7T6D8</accession>
<dbReference type="OrthoDB" id="442460at2759"/>
<evidence type="ECO:0000256" key="1">
    <source>
        <dbReference type="ARBA" id="ARBA00005234"/>
    </source>
</evidence>
<dbReference type="AlphaFoldDB" id="A0A7M7T6D8"/>
<dbReference type="GO" id="GO:0016926">
    <property type="term" value="P:protein desumoylation"/>
    <property type="evidence" value="ECO:0007669"/>
    <property type="project" value="TreeGrafter"/>
</dbReference>
<dbReference type="SUPFAM" id="SSF54001">
    <property type="entry name" value="Cysteine proteinases"/>
    <property type="match status" value="1"/>
</dbReference>
<keyword evidence="8" id="KW-1185">Reference proteome</keyword>
<dbReference type="GO" id="GO:0070139">
    <property type="term" value="F:SUMO-specific endopeptidase activity"/>
    <property type="evidence" value="ECO:0007669"/>
    <property type="project" value="TreeGrafter"/>
</dbReference>
<dbReference type="InterPro" id="IPR051947">
    <property type="entry name" value="Sentrin-specific_protease"/>
</dbReference>
<dbReference type="PANTHER" id="PTHR46896:SF3">
    <property type="entry name" value="FI06413P-RELATED"/>
    <property type="match status" value="1"/>
</dbReference>
<organism evidence="7 8">
    <name type="scientific">Nasonia vitripennis</name>
    <name type="common">Parasitic wasp</name>
    <dbReference type="NCBI Taxonomy" id="7425"/>
    <lineage>
        <taxon>Eukaryota</taxon>
        <taxon>Metazoa</taxon>
        <taxon>Ecdysozoa</taxon>
        <taxon>Arthropoda</taxon>
        <taxon>Hexapoda</taxon>
        <taxon>Insecta</taxon>
        <taxon>Pterygota</taxon>
        <taxon>Neoptera</taxon>
        <taxon>Endopterygota</taxon>
        <taxon>Hymenoptera</taxon>
        <taxon>Apocrita</taxon>
        <taxon>Proctotrupomorpha</taxon>
        <taxon>Chalcidoidea</taxon>
        <taxon>Pteromalidae</taxon>
        <taxon>Pteromalinae</taxon>
        <taxon>Nasonia</taxon>
    </lineage>
</organism>
<dbReference type="PANTHER" id="PTHR46896">
    <property type="entry name" value="SENTRIN-SPECIFIC PROTEASE"/>
    <property type="match status" value="1"/>
</dbReference>
<comment type="similarity">
    <text evidence="1">Belongs to the peptidase C48 family.</text>
</comment>
<sequence>MLQTDHTIAHYVVNVGYDSHYAKDNVFTMDTIDDNETITIYPPLPAAGGFQIKRCHLNCLEEGKYLNDIILDFYLTYFLCEMISSSDRNRTHLFSSFFFKKIASAQNKNNIPTKKIYESVQKWTKNVNLFEKDFIIVPINERQIFITIHHY</sequence>
<dbReference type="RefSeq" id="XP_031777504.1">
    <property type="nucleotide sequence ID" value="XM_031921644.1"/>
</dbReference>
<dbReference type="GO" id="GO:0005634">
    <property type="term" value="C:nucleus"/>
    <property type="evidence" value="ECO:0007669"/>
    <property type="project" value="TreeGrafter"/>
</dbReference>
<name>A0A7M7T6D8_NASVI</name>
<keyword evidence="3" id="KW-0645">Protease</keyword>
<dbReference type="EnsemblMetazoa" id="XM_031921644">
    <property type="protein sequence ID" value="XP_031777504"/>
    <property type="gene ID" value="LOC116415946"/>
</dbReference>
<keyword evidence="5" id="KW-0378">Hydrolase</keyword>
<keyword evidence="4" id="KW-0833">Ubl conjugation pathway</keyword>
<feature type="domain" description="Ubiquitin-like protease family profile" evidence="6">
    <location>
        <begin position="50"/>
        <end position="151"/>
    </location>
</feature>
<dbReference type="InParanoid" id="A0A7M7T6D8"/>
<dbReference type="Gene3D" id="3.40.395.10">
    <property type="entry name" value="Adenoviral Proteinase, Chain A"/>
    <property type="match status" value="1"/>
</dbReference>
<keyword evidence="2" id="KW-0597">Phosphoprotein</keyword>
<protein>
    <recommendedName>
        <fullName evidence="6">Ubiquitin-like protease family profile domain-containing protein</fullName>
    </recommendedName>
</protein>
<dbReference type="GeneID" id="116415946"/>
<dbReference type="GO" id="GO:0006508">
    <property type="term" value="P:proteolysis"/>
    <property type="evidence" value="ECO:0007669"/>
    <property type="project" value="UniProtKB-KW"/>
</dbReference>
<dbReference type="KEGG" id="nvi:116415946"/>
<evidence type="ECO:0000259" key="6">
    <source>
        <dbReference type="PROSITE" id="PS50600"/>
    </source>
</evidence>